<proteinExistence type="predicted"/>
<evidence type="ECO:0000313" key="1">
    <source>
        <dbReference type="Proteomes" id="UP000515211"/>
    </source>
</evidence>
<name>A0A6P5MWD8_ARADU</name>
<protein>
    <submittedName>
        <fullName evidence="2">Uncharacterized protein LOC110275776</fullName>
    </submittedName>
</protein>
<dbReference type="RefSeq" id="XP_020987691.1">
    <property type="nucleotide sequence ID" value="XM_021132032.1"/>
</dbReference>
<reference evidence="1" key="1">
    <citation type="journal article" date="2016" name="Nat. Genet.">
        <title>The genome sequences of Arachis duranensis and Arachis ipaensis, the diploid ancestors of cultivated peanut.</title>
        <authorList>
            <person name="Bertioli D.J."/>
            <person name="Cannon S.B."/>
            <person name="Froenicke L."/>
            <person name="Huang G."/>
            <person name="Farmer A.D."/>
            <person name="Cannon E.K."/>
            <person name="Liu X."/>
            <person name="Gao D."/>
            <person name="Clevenger J."/>
            <person name="Dash S."/>
            <person name="Ren L."/>
            <person name="Moretzsohn M.C."/>
            <person name="Shirasawa K."/>
            <person name="Huang W."/>
            <person name="Vidigal B."/>
            <person name="Abernathy B."/>
            <person name="Chu Y."/>
            <person name="Niederhuth C.E."/>
            <person name="Umale P."/>
            <person name="Araujo A.C."/>
            <person name="Kozik A."/>
            <person name="Kim K.D."/>
            <person name="Burow M.D."/>
            <person name="Varshney R.K."/>
            <person name="Wang X."/>
            <person name="Zhang X."/>
            <person name="Barkley N."/>
            <person name="Guimaraes P.M."/>
            <person name="Isobe S."/>
            <person name="Guo B."/>
            <person name="Liao B."/>
            <person name="Stalker H.T."/>
            <person name="Schmitz R.J."/>
            <person name="Scheffler B.E."/>
            <person name="Leal-Bertioli S.C."/>
            <person name="Xun X."/>
            <person name="Jackson S.A."/>
            <person name="Michelmore R."/>
            <person name="Ozias-Akins P."/>
        </authorList>
    </citation>
    <scope>NUCLEOTIDE SEQUENCE [LARGE SCALE GENOMIC DNA]</scope>
    <source>
        <strain evidence="1">cv. V14167</strain>
    </source>
</reference>
<organism evidence="1 2">
    <name type="scientific">Arachis duranensis</name>
    <name type="common">Wild peanut</name>
    <dbReference type="NCBI Taxonomy" id="130453"/>
    <lineage>
        <taxon>Eukaryota</taxon>
        <taxon>Viridiplantae</taxon>
        <taxon>Streptophyta</taxon>
        <taxon>Embryophyta</taxon>
        <taxon>Tracheophyta</taxon>
        <taxon>Spermatophyta</taxon>
        <taxon>Magnoliopsida</taxon>
        <taxon>eudicotyledons</taxon>
        <taxon>Gunneridae</taxon>
        <taxon>Pentapetalae</taxon>
        <taxon>rosids</taxon>
        <taxon>fabids</taxon>
        <taxon>Fabales</taxon>
        <taxon>Fabaceae</taxon>
        <taxon>Papilionoideae</taxon>
        <taxon>50 kb inversion clade</taxon>
        <taxon>dalbergioids sensu lato</taxon>
        <taxon>Dalbergieae</taxon>
        <taxon>Pterocarpus clade</taxon>
        <taxon>Arachis</taxon>
    </lineage>
</organism>
<accession>A0A6P5MWD8</accession>
<sequence length="129" mass="14315">MTMEGSRPVRQTSVLTSHIDFSATDFKTTCPNLDDPVVISVHIGELIIKKVLLDPGSSANVLFYSTFKKMHFSNNVLQSSPGELVGFSGEKDNVVGTVYVDHKEARQCYNASLKAVKKEEIPRIHTVYN</sequence>
<gene>
    <name evidence="2" type="primary">LOC110275776</name>
</gene>
<keyword evidence="1" id="KW-1185">Reference proteome</keyword>
<dbReference type="AlphaFoldDB" id="A0A6P5MWD8"/>
<reference evidence="2" key="2">
    <citation type="submission" date="2025-08" db="UniProtKB">
        <authorList>
            <consortium name="RefSeq"/>
        </authorList>
    </citation>
    <scope>IDENTIFICATION</scope>
    <source>
        <tissue evidence="2">Whole plant</tissue>
    </source>
</reference>
<dbReference type="GeneID" id="110275776"/>
<evidence type="ECO:0000313" key="2">
    <source>
        <dbReference type="RefSeq" id="XP_020987691.1"/>
    </source>
</evidence>
<dbReference type="KEGG" id="adu:110275776"/>
<dbReference type="Proteomes" id="UP000515211">
    <property type="component" value="Chromosome 9"/>
</dbReference>